<accession>A0A4V1J7A9</accession>
<organism evidence="1 2">
    <name type="scientific">Candidatus Chaera renei</name>
    <dbReference type="NCBI Taxonomy" id="2506947"/>
    <lineage>
        <taxon>Bacteria</taxon>
        <taxon>Candidatus Saccharimonadota</taxon>
        <taxon>Candidatus Saccharimonadia</taxon>
        <taxon>Candidatus Saccharimonadales</taxon>
        <taxon>Candidatus Saccharimonadaceae</taxon>
        <taxon>Candidatus Chaera</taxon>
    </lineage>
</organism>
<comment type="caution">
    <text evidence="1">The sequence shown here is derived from an EMBL/GenBank/DDBJ whole genome shotgun (WGS) entry which is preliminary data.</text>
</comment>
<dbReference type="AlphaFoldDB" id="A0A4V1J7A9"/>
<dbReference type="EMBL" id="SCKW01000041">
    <property type="protein sequence ID" value="RWZ78047.1"/>
    <property type="molecule type" value="Genomic_DNA"/>
</dbReference>
<proteinExistence type="predicted"/>
<evidence type="ECO:0000313" key="1">
    <source>
        <dbReference type="EMBL" id="RWZ78047.1"/>
    </source>
</evidence>
<reference evidence="1" key="1">
    <citation type="submission" date="2019-01" db="EMBL/GenBank/DDBJ databases">
        <title>Genomic signatures and co-occurrence patterns of the ultra-small Saccharimodia (Patescibacteria phylum) suggest a symbiotic lifestyle.</title>
        <authorList>
            <person name="Lemos L."/>
            <person name="Medeiros J."/>
            <person name="Andreote F."/>
            <person name="Fernandes G."/>
            <person name="Varani A."/>
            <person name="Oliveira G."/>
            <person name="Pylro V."/>
        </authorList>
    </citation>
    <scope>NUCLEOTIDE SEQUENCE [LARGE SCALE GENOMIC DNA]</scope>
    <source>
        <strain evidence="1">AMD01</strain>
    </source>
</reference>
<keyword evidence="2" id="KW-1185">Reference proteome</keyword>
<sequence>MQERYQGDHEQEPNYRTALENIISRPLVPELIDSYAENALNDLIALVEDCVRRHKSEVPRQYSSGRAAEEAAFEYYGLSRLEAILDNIADQAELIRQLDAVIDRGKVIDQVIIPPDPCEAVINGGGEQFEHPKPTIPKLKTLLFVLSNDFDVDVNDPRQVLLTRGTVNESMMRQTSYAVVELNSPARTIFICDEVKNATYVFDKTALNQNTISTNDLLGLTKTELNQLLKYDASLGRRIIFSNRFIANLTGAIEHPETPEKPVKDGAYSEVDADTAGANLYLYPKMPEDYKTIRSLTKESHVGEETMARMIQELAPLLGPLNKYRPHRGPLALCGSPEQISMLKRTYRFKAINRKSARRVLVGPRYRPSNGHIS</sequence>
<name>A0A4V1J7A9_9BACT</name>
<gene>
    <name evidence="1" type="ORF">EOT04_03195</name>
</gene>
<protein>
    <submittedName>
        <fullName evidence="1">Uncharacterized protein</fullName>
    </submittedName>
</protein>
<dbReference type="Proteomes" id="UP000289269">
    <property type="component" value="Unassembled WGS sequence"/>
</dbReference>
<evidence type="ECO:0000313" key="2">
    <source>
        <dbReference type="Proteomes" id="UP000289269"/>
    </source>
</evidence>